<dbReference type="RefSeq" id="WP_125646693.1">
    <property type="nucleotide sequence ID" value="NZ_JBHTOH010000014.1"/>
</dbReference>
<accession>A0ABW4BJI5</accession>
<dbReference type="InterPro" id="IPR051331">
    <property type="entry name" value="Chorismate_mutase-related"/>
</dbReference>
<dbReference type="PANTHER" id="PTHR38041">
    <property type="entry name" value="CHORISMATE MUTASE"/>
    <property type="match status" value="1"/>
</dbReference>
<organism evidence="3 4">
    <name type="scientific">Lapidilactobacillus gannanensis</name>
    <dbReference type="NCBI Taxonomy" id="2486002"/>
    <lineage>
        <taxon>Bacteria</taxon>
        <taxon>Bacillati</taxon>
        <taxon>Bacillota</taxon>
        <taxon>Bacilli</taxon>
        <taxon>Lactobacillales</taxon>
        <taxon>Lactobacillaceae</taxon>
        <taxon>Lapidilactobacillus</taxon>
    </lineage>
</organism>
<proteinExistence type="predicted"/>
<dbReference type="EMBL" id="JBHTOH010000014">
    <property type="protein sequence ID" value="MFD1410354.1"/>
    <property type="molecule type" value="Genomic_DNA"/>
</dbReference>
<keyword evidence="4" id="KW-1185">Reference proteome</keyword>
<dbReference type="PANTHER" id="PTHR38041:SF1">
    <property type="entry name" value="CHORISMATE MUTASE"/>
    <property type="match status" value="1"/>
</dbReference>
<protein>
    <submittedName>
        <fullName evidence="3">Chorismate mutase</fullName>
    </submittedName>
</protein>
<gene>
    <name evidence="3" type="ORF">ACFQ4R_01785</name>
</gene>
<dbReference type="SMART" id="SM00830">
    <property type="entry name" value="CM_2"/>
    <property type="match status" value="1"/>
</dbReference>
<dbReference type="PROSITE" id="PS51168">
    <property type="entry name" value="CHORISMATE_MUT_2"/>
    <property type="match status" value="1"/>
</dbReference>
<dbReference type="SUPFAM" id="SSF48600">
    <property type="entry name" value="Chorismate mutase II"/>
    <property type="match status" value="1"/>
</dbReference>
<dbReference type="Proteomes" id="UP001597191">
    <property type="component" value="Unassembled WGS sequence"/>
</dbReference>
<dbReference type="InterPro" id="IPR036979">
    <property type="entry name" value="CM_dom_sf"/>
</dbReference>
<evidence type="ECO:0000313" key="4">
    <source>
        <dbReference type="Proteomes" id="UP001597191"/>
    </source>
</evidence>
<sequence length="97" mass="11356">MLEQERQEIDEIDQQLVALLVRRLATSERIANAKLANNMPLLDQQREQLVYQRVAAQTPVDKQPYLKTLFTDIMLVSKQYQAKLMKAWQDDHDATDK</sequence>
<comment type="caution">
    <text evidence="3">The sequence shown here is derived from an EMBL/GenBank/DDBJ whole genome shotgun (WGS) entry which is preliminary data.</text>
</comment>
<name>A0ABW4BJI5_9LACO</name>
<feature type="domain" description="Chorismate mutase" evidence="2">
    <location>
        <begin position="1"/>
        <end position="85"/>
    </location>
</feature>
<dbReference type="Pfam" id="PF01817">
    <property type="entry name" value="CM_2"/>
    <property type="match status" value="1"/>
</dbReference>
<evidence type="ECO:0000313" key="3">
    <source>
        <dbReference type="EMBL" id="MFD1410354.1"/>
    </source>
</evidence>
<evidence type="ECO:0000256" key="1">
    <source>
        <dbReference type="ARBA" id="ARBA00023235"/>
    </source>
</evidence>
<dbReference type="Gene3D" id="1.20.59.10">
    <property type="entry name" value="Chorismate mutase"/>
    <property type="match status" value="1"/>
</dbReference>
<dbReference type="InterPro" id="IPR036263">
    <property type="entry name" value="Chorismate_II_sf"/>
</dbReference>
<dbReference type="InterPro" id="IPR002701">
    <property type="entry name" value="CM_II_prokaryot"/>
</dbReference>
<evidence type="ECO:0000259" key="2">
    <source>
        <dbReference type="PROSITE" id="PS51168"/>
    </source>
</evidence>
<keyword evidence="1" id="KW-0413">Isomerase</keyword>
<reference evidence="4" key="1">
    <citation type="journal article" date="2019" name="Int. J. Syst. Evol. Microbiol.">
        <title>The Global Catalogue of Microorganisms (GCM) 10K type strain sequencing project: providing services to taxonomists for standard genome sequencing and annotation.</title>
        <authorList>
            <consortium name="The Broad Institute Genomics Platform"/>
            <consortium name="The Broad Institute Genome Sequencing Center for Infectious Disease"/>
            <person name="Wu L."/>
            <person name="Ma J."/>
        </authorList>
    </citation>
    <scope>NUCLEOTIDE SEQUENCE [LARGE SCALE GENOMIC DNA]</scope>
    <source>
        <strain evidence="4">CCM 8937</strain>
    </source>
</reference>